<sequence length="155" mass="16969">MSLLFPKTIPPTCDKKWFPRSELSQSSLEPCASLFLSNQARAGQNGQQEKKKEKVGKTEVELLEEEEKAFEESLDSITLLSSHPPIGITSLAPSPPPPTPQESASSSSNSEEEEEEEEESNSESDATEEDDSDNLGEGMMEESGDISVDMEQDSE</sequence>
<name>A0A9W7KX51_9STRA</name>
<dbReference type="Proteomes" id="UP001165122">
    <property type="component" value="Unassembled WGS sequence"/>
</dbReference>
<keyword evidence="3" id="KW-1185">Reference proteome</keyword>
<comment type="caution">
    <text evidence="2">The sequence shown here is derived from an EMBL/GenBank/DDBJ whole genome shotgun (WGS) entry which is preliminary data.</text>
</comment>
<reference evidence="3" key="1">
    <citation type="journal article" date="2023" name="Commun. Biol.">
        <title>Genome analysis of Parmales, the sister group of diatoms, reveals the evolutionary specialization of diatoms from phago-mixotrophs to photoautotrophs.</title>
        <authorList>
            <person name="Ban H."/>
            <person name="Sato S."/>
            <person name="Yoshikawa S."/>
            <person name="Yamada K."/>
            <person name="Nakamura Y."/>
            <person name="Ichinomiya M."/>
            <person name="Sato N."/>
            <person name="Blanc-Mathieu R."/>
            <person name="Endo H."/>
            <person name="Kuwata A."/>
            <person name="Ogata H."/>
        </authorList>
    </citation>
    <scope>NUCLEOTIDE SEQUENCE [LARGE SCALE GENOMIC DNA]</scope>
    <source>
        <strain evidence="3">NIES 3700</strain>
    </source>
</reference>
<evidence type="ECO:0000256" key="1">
    <source>
        <dbReference type="SAM" id="MobiDB-lite"/>
    </source>
</evidence>
<protein>
    <submittedName>
        <fullName evidence="2">Uncharacterized protein</fullName>
    </submittedName>
</protein>
<dbReference type="OrthoDB" id="10567009at2759"/>
<evidence type="ECO:0000313" key="3">
    <source>
        <dbReference type="Proteomes" id="UP001165122"/>
    </source>
</evidence>
<organism evidence="2 3">
    <name type="scientific">Triparma laevis f. longispina</name>
    <dbReference type="NCBI Taxonomy" id="1714387"/>
    <lineage>
        <taxon>Eukaryota</taxon>
        <taxon>Sar</taxon>
        <taxon>Stramenopiles</taxon>
        <taxon>Ochrophyta</taxon>
        <taxon>Bolidophyceae</taxon>
        <taxon>Parmales</taxon>
        <taxon>Triparmaceae</taxon>
        <taxon>Triparma</taxon>
    </lineage>
</organism>
<feature type="compositionally biased region" description="Basic and acidic residues" evidence="1">
    <location>
        <begin position="48"/>
        <end position="60"/>
    </location>
</feature>
<proteinExistence type="predicted"/>
<gene>
    <name evidence="2" type="ORF">TrLO_g2451</name>
</gene>
<dbReference type="EMBL" id="BRXW01000213">
    <property type="protein sequence ID" value="GMI14465.1"/>
    <property type="molecule type" value="Genomic_DNA"/>
</dbReference>
<accession>A0A9W7KX51</accession>
<dbReference type="AlphaFoldDB" id="A0A9W7KX51"/>
<feature type="region of interest" description="Disordered" evidence="1">
    <location>
        <begin position="39"/>
        <end position="155"/>
    </location>
</feature>
<feature type="compositionally biased region" description="Acidic residues" evidence="1">
    <location>
        <begin position="110"/>
        <end position="155"/>
    </location>
</feature>
<feature type="compositionally biased region" description="Acidic residues" evidence="1">
    <location>
        <begin position="61"/>
        <end position="74"/>
    </location>
</feature>
<evidence type="ECO:0000313" key="2">
    <source>
        <dbReference type="EMBL" id="GMI14465.1"/>
    </source>
</evidence>